<comment type="caution">
    <text evidence="2">The sequence shown here is derived from an EMBL/GenBank/DDBJ whole genome shotgun (WGS) entry which is preliminary data.</text>
</comment>
<dbReference type="EMBL" id="MHRA01000024">
    <property type="protein sequence ID" value="OHA15323.1"/>
    <property type="molecule type" value="Genomic_DNA"/>
</dbReference>
<feature type="compositionally biased region" description="Basic residues" evidence="1">
    <location>
        <begin position="99"/>
        <end position="108"/>
    </location>
</feature>
<organism evidence="2 3">
    <name type="scientific">Candidatus Tagabacteria bacterium RIFCSPLOWO2_01_FULL_42_9</name>
    <dbReference type="NCBI Taxonomy" id="1802296"/>
    <lineage>
        <taxon>Bacteria</taxon>
        <taxon>Candidatus Tagaibacteriota</taxon>
    </lineage>
</organism>
<accession>A0A1G2LUT2</accession>
<feature type="compositionally biased region" description="Basic and acidic residues" evidence="1">
    <location>
        <begin position="73"/>
        <end position="98"/>
    </location>
</feature>
<evidence type="ECO:0000313" key="3">
    <source>
        <dbReference type="Proteomes" id="UP000178116"/>
    </source>
</evidence>
<evidence type="ECO:0000256" key="1">
    <source>
        <dbReference type="SAM" id="MobiDB-lite"/>
    </source>
</evidence>
<gene>
    <name evidence="2" type="ORF">A3A10_01855</name>
</gene>
<evidence type="ECO:0000313" key="2">
    <source>
        <dbReference type="EMBL" id="OHA15323.1"/>
    </source>
</evidence>
<dbReference type="Proteomes" id="UP000178116">
    <property type="component" value="Unassembled WGS sequence"/>
</dbReference>
<feature type="region of interest" description="Disordered" evidence="1">
    <location>
        <begin position="62"/>
        <end position="108"/>
    </location>
</feature>
<reference evidence="2 3" key="1">
    <citation type="journal article" date="2016" name="Nat. Commun.">
        <title>Thousands of microbial genomes shed light on interconnected biogeochemical processes in an aquifer system.</title>
        <authorList>
            <person name="Anantharaman K."/>
            <person name="Brown C.T."/>
            <person name="Hug L.A."/>
            <person name="Sharon I."/>
            <person name="Castelle C.J."/>
            <person name="Probst A.J."/>
            <person name="Thomas B.C."/>
            <person name="Singh A."/>
            <person name="Wilkins M.J."/>
            <person name="Karaoz U."/>
            <person name="Brodie E.L."/>
            <person name="Williams K.H."/>
            <person name="Hubbard S.S."/>
            <person name="Banfield J.F."/>
        </authorList>
    </citation>
    <scope>NUCLEOTIDE SEQUENCE [LARGE SCALE GENOMIC DNA]</scope>
</reference>
<protein>
    <submittedName>
        <fullName evidence="2">Uncharacterized protein</fullName>
    </submittedName>
</protein>
<sequence>MFLFFQKQARIRHYVMYFVNKAIGVIIEYMEWPRLREQIESLWPKLWPRKMSTEELQEELNRANDGLMRTGKRKGEDQAAASGEKDDKSAKILSSKETKKARKKPVKI</sequence>
<proteinExistence type="predicted"/>
<name>A0A1G2LUT2_9BACT</name>
<dbReference type="AlphaFoldDB" id="A0A1G2LUT2"/>